<gene>
    <name evidence="1" type="ORF">PAC_02453</name>
</gene>
<dbReference type="OrthoDB" id="655030at2759"/>
<name>A0A1L7WII5_9HELO</name>
<dbReference type="Gene3D" id="3.50.50.60">
    <property type="entry name" value="FAD/NAD(P)-binding domain"/>
    <property type="match status" value="1"/>
</dbReference>
<protein>
    <recommendedName>
        <fullName evidence="3">FAD-binding domain-containing protein</fullName>
    </recommendedName>
</protein>
<reference evidence="1 2" key="1">
    <citation type="submission" date="2016-03" db="EMBL/GenBank/DDBJ databases">
        <authorList>
            <person name="Ploux O."/>
        </authorList>
    </citation>
    <scope>NUCLEOTIDE SEQUENCE [LARGE SCALE GENOMIC DNA]</scope>
    <source>
        <strain evidence="1 2">UAMH 11012</strain>
    </source>
</reference>
<dbReference type="EMBL" id="FJOG01000003">
    <property type="protein sequence ID" value="CZR52576.1"/>
    <property type="molecule type" value="Genomic_DNA"/>
</dbReference>
<evidence type="ECO:0008006" key="3">
    <source>
        <dbReference type="Google" id="ProtNLM"/>
    </source>
</evidence>
<keyword evidence="2" id="KW-1185">Reference proteome</keyword>
<proteinExistence type="predicted"/>
<dbReference type="SUPFAM" id="SSF51905">
    <property type="entry name" value="FAD/NAD(P)-binding domain"/>
    <property type="match status" value="1"/>
</dbReference>
<organism evidence="1 2">
    <name type="scientific">Phialocephala subalpina</name>
    <dbReference type="NCBI Taxonomy" id="576137"/>
    <lineage>
        <taxon>Eukaryota</taxon>
        <taxon>Fungi</taxon>
        <taxon>Dikarya</taxon>
        <taxon>Ascomycota</taxon>
        <taxon>Pezizomycotina</taxon>
        <taxon>Leotiomycetes</taxon>
        <taxon>Helotiales</taxon>
        <taxon>Mollisiaceae</taxon>
        <taxon>Phialocephala</taxon>
        <taxon>Phialocephala fortinii species complex</taxon>
    </lineage>
</organism>
<evidence type="ECO:0000313" key="1">
    <source>
        <dbReference type="EMBL" id="CZR52576.1"/>
    </source>
</evidence>
<dbReference type="Proteomes" id="UP000184330">
    <property type="component" value="Unassembled WGS sequence"/>
</dbReference>
<sequence length="301" mass="32722">MATTPGHFLSGKRIIVAGGGIAGSTFVSALDQLWDPFLPRPQITVLERETREASIEQDHYMLSINGGHVDEGLAALKYLGLLDDVRAGATLNSGAIWVWSDTWKLLSSINLELFERVLLEKAEKAEKCTWQWACTVIGAEQLPNGQIRVTISNNAIPSSTSSTLSQDCDLLIAADGADSRIKANLRPQDLKLEYAGASQIGGISHFPNGVPHPVHEDYGLQMSSGEGVCCIYTPFDNYTVGWALSKMGPERAAKTTFTIEEFTALKEEALKFGSIGKFAEPFNSIVETTDPTTAFIRLAKE</sequence>
<dbReference type="STRING" id="576137.A0A1L7WII5"/>
<dbReference type="AlphaFoldDB" id="A0A1L7WII5"/>
<evidence type="ECO:0000313" key="2">
    <source>
        <dbReference type="Proteomes" id="UP000184330"/>
    </source>
</evidence>
<dbReference type="InterPro" id="IPR036188">
    <property type="entry name" value="FAD/NAD-bd_sf"/>
</dbReference>
<accession>A0A1L7WII5</accession>